<dbReference type="AlphaFoldDB" id="A0A0A2LBF6"/>
<evidence type="ECO:0000313" key="1">
    <source>
        <dbReference type="EMBL" id="KGO77442.1"/>
    </source>
</evidence>
<reference evidence="1 2" key="1">
    <citation type="journal article" date="2015" name="Mol. Plant Microbe Interact.">
        <title>Genome, transcriptome, and functional analyses of Penicillium expansum provide new insights into secondary metabolism and pathogenicity.</title>
        <authorList>
            <person name="Ballester A.R."/>
            <person name="Marcet-Houben M."/>
            <person name="Levin E."/>
            <person name="Sela N."/>
            <person name="Selma-Lazaro C."/>
            <person name="Carmona L."/>
            <person name="Wisniewski M."/>
            <person name="Droby S."/>
            <person name="Gonzalez-Candelas L."/>
            <person name="Gabaldon T."/>
        </authorList>
    </citation>
    <scope>NUCLEOTIDE SEQUENCE [LARGE SCALE GENOMIC DNA]</scope>
    <source>
        <strain evidence="1 2">PHI-1</strain>
    </source>
</reference>
<sequence>MDKIEEHTHASRLLVGGRLGVAPDDLNVLKRLDGEFLKGSVRSENVTAVSNMRTKNG</sequence>
<organism evidence="1 2">
    <name type="scientific">Penicillium italicum</name>
    <name type="common">Blue mold</name>
    <dbReference type="NCBI Taxonomy" id="40296"/>
    <lineage>
        <taxon>Eukaryota</taxon>
        <taxon>Fungi</taxon>
        <taxon>Dikarya</taxon>
        <taxon>Ascomycota</taxon>
        <taxon>Pezizomycotina</taxon>
        <taxon>Eurotiomycetes</taxon>
        <taxon>Eurotiomycetidae</taxon>
        <taxon>Eurotiales</taxon>
        <taxon>Aspergillaceae</taxon>
        <taxon>Penicillium</taxon>
    </lineage>
</organism>
<evidence type="ECO:0000313" key="2">
    <source>
        <dbReference type="Proteomes" id="UP000030104"/>
    </source>
</evidence>
<dbReference type="PhylomeDB" id="A0A0A2LBF6"/>
<protein>
    <submittedName>
        <fullName evidence="1">Uncharacterized protein</fullName>
    </submittedName>
</protein>
<dbReference type="OrthoDB" id="16820at2759"/>
<dbReference type="EMBL" id="JQGA01000156">
    <property type="protein sequence ID" value="KGO77442.1"/>
    <property type="molecule type" value="Genomic_DNA"/>
</dbReference>
<dbReference type="HOGENOM" id="CLU_2997159_0_0_1"/>
<dbReference type="STRING" id="40296.A0A0A2LBF6"/>
<keyword evidence="2" id="KW-1185">Reference proteome</keyword>
<dbReference type="Proteomes" id="UP000030104">
    <property type="component" value="Unassembled WGS sequence"/>
</dbReference>
<name>A0A0A2LBF6_PENIT</name>
<accession>A0A0A2LBF6</accession>
<gene>
    <name evidence="1" type="ORF">PITC_048150</name>
</gene>
<comment type="caution">
    <text evidence="1">The sequence shown here is derived from an EMBL/GenBank/DDBJ whole genome shotgun (WGS) entry which is preliminary data.</text>
</comment>
<proteinExistence type="predicted"/>